<proteinExistence type="predicted"/>
<organism evidence="2 3">
    <name type="scientific">Oricola cellulosilytica</name>
    <dbReference type="NCBI Taxonomy" id="1429082"/>
    <lineage>
        <taxon>Bacteria</taxon>
        <taxon>Pseudomonadati</taxon>
        <taxon>Pseudomonadota</taxon>
        <taxon>Alphaproteobacteria</taxon>
        <taxon>Hyphomicrobiales</taxon>
        <taxon>Ahrensiaceae</taxon>
        <taxon>Oricola</taxon>
    </lineage>
</organism>
<dbReference type="Proteomes" id="UP000291301">
    <property type="component" value="Unassembled WGS sequence"/>
</dbReference>
<feature type="region of interest" description="Disordered" evidence="1">
    <location>
        <begin position="56"/>
        <end position="80"/>
    </location>
</feature>
<evidence type="ECO:0000256" key="1">
    <source>
        <dbReference type="SAM" id="MobiDB-lite"/>
    </source>
</evidence>
<reference evidence="2 3" key="1">
    <citation type="journal article" date="2015" name="Antonie Van Leeuwenhoek">
        <title>Oricola cellulosilytica gen. nov., sp. nov., a cellulose-degrading bacterium of the family Phyllobacteriaceae isolated from surface seashore water, and emended descriptions of Mesorhizobium loti and Phyllobacterium myrsinacearum.</title>
        <authorList>
            <person name="Hameed A."/>
            <person name="Shahina M."/>
            <person name="Lai W.A."/>
            <person name="Lin S.Y."/>
            <person name="Young L.S."/>
            <person name="Liu Y.C."/>
            <person name="Hsu Y.H."/>
            <person name="Young C.C."/>
        </authorList>
    </citation>
    <scope>NUCLEOTIDE SEQUENCE [LARGE SCALE GENOMIC DNA]</scope>
    <source>
        <strain evidence="2 3">KCTC 52183</strain>
    </source>
</reference>
<dbReference type="RefSeq" id="WP_131566022.1">
    <property type="nucleotide sequence ID" value="NZ_JAINFK010000003.1"/>
</dbReference>
<dbReference type="EMBL" id="SJST01000002">
    <property type="protein sequence ID" value="TCD14877.1"/>
    <property type="molecule type" value="Genomic_DNA"/>
</dbReference>
<accession>A0A4V2MNV5</accession>
<evidence type="ECO:0000313" key="3">
    <source>
        <dbReference type="Proteomes" id="UP000291301"/>
    </source>
</evidence>
<sequence length="80" mass="8909">MSTVEKNQPRVSGVETLQLEMDHEIIGGLDAYAATLRDTPSRPETVRRIVRDWLRAHGHMRPAGSRGGTRPEDLNSANDD</sequence>
<keyword evidence="3" id="KW-1185">Reference proteome</keyword>
<name>A0A4V2MNV5_9HYPH</name>
<comment type="caution">
    <text evidence="2">The sequence shown here is derived from an EMBL/GenBank/DDBJ whole genome shotgun (WGS) entry which is preliminary data.</text>
</comment>
<gene>
    <name evidence="2" type="ORF">E0D97_04780</name>
</gene>
<dbReference type="OrthoDB" id="7452585at2"/>
<protein>
    <submittedName>
        <fullName evidence="2">Uncharacterized protein</fullName>
    </submittedName>
</protein>
<evidence type="ECO:0000313" key="2">
    <source>
        <dbReference type="EMBL" id="TCD14877.1"/>
    </source>
</evidence>
<dbReference type="AlphaFoldDB" id="A0A4V2MNV5"/>